<feature type="non-terminal residue" evidence="2">
    <location>
        <position position="1"/>
    </location>
</feature>
<name>A0A061RQM4_9CHLO</name>
<protein>
    <submittedName>
        <fullName evidence="2">Uncharacterized protein</fullName>
    </submittedName>
</protein>
<feature type="region of interest" description="Disordered" evidence="1">
    <location>
        <begin position="66"/>
        <end position="104"/>
    </location>
</feature>
<evidence type="ECO:0000256" key="1">
    <source>
        <dbReference type="SAM" id="MobiDB-lite"/>
    </source>
</evidence>
<accession>A0A061RQM4</accession>
<proteinExistence type="predicted"/>
<feature type="region of interest" description="Disordered" evidence="1">
    <location>
        <begin position="26"/>
        <end position="52"/>
    </location>
</feature>
<gene>
    <name evidence="2" type="ORF">TSPGSL018_26462</name>
</gene>
<reference evidence="2" key="1">
    <citation type="submission" date="2014-05" db="EMBL/GenBank/DDBJ databases">
        <title>The transcriptome of the halophilic microalga Tetraselmis sp. GSL018 isolated from the Great Salt Lake, Utah.</title>
        <authorList>
            <person name="Jinkerson R.E."/>
            <person name="D'Adamo S."/>
            <person name="Posewitz M.C."/>
        </authorList>
    </citation>
    <scope>NUCLEOTIDE SEQUENCE</scope>
    <source>
        <strain evidence="2">GSL018</strain>
    </source>
</reference>
<dbReference type="EMBL" id="GBEZ01011544">
    <property type="protein sequence ID" value="JAC74253.1"/>
    <property type="molecule type" value="Transcribed_RNA"/>
</dbReference>
<evidence type="ECO:0000313" key="2">
    <source>
        <dbReference type="EMBL" id="JAC74253.1"/>
    </source>
</evidence>
<dbReference type="AlphaFoldDB" id="A0A061RQM4"/>
<sequence length="104" mass="11013">SGKAMRACPFAVGHIIHEDSAALAHQSHVATGRDSKGNHLAPSHLAPSHLPNPFSFRRCVQTALQSAEGRSGPTHLGPGRGRWSRSGKRVTGSRVTRMGATDRG</sequence>
<organism evidence="2">
    <name type="scientific">Tetraselmis sp. GSL018</name>
    <dbReference type="NCBI Taxonomy" id="582737"/>
    <lineage>
        <taxon>Eukaryota</taxon>
        <taxon>Viridiplantae</taxon>
        <taxon>Chlorophyta</taxon>
        <taxon>core chlorophytes</taxon>
        <taxon>Chlorodendrophyceae</taxon>
        <taxon>Chlorodendrales</taxon>
        <taxon>Chlorodendraceae</taxon>
        <taxon>Tetraselmis</taxon>
    </lineage>
</organism>